<gene>
    <name evidence="2" type="ORF">FHR37_005403</name>
    <name evidence="3" type="ORF">SAMN05421678_108135</name>
</gene>
<evidence type="ECO:0000256" key="1">
    <source>
        <dbReference type="SAM" id="MobiDB-lite"/>
    </source>
</evidence>
<accession>A0A1I2UE86</accession>
<protein>
    <recommendedName>
        <fullName evidence="6">Asp23 family, cell envelope-related function</fullName>
    </recommendedName>
</protein>
<dbReference type="Proteomes" id="UP000533017">
    <property type="component" value="Unassembled WGS sequence"/>
</dbReference>
<dbReference type="EMBL" id="FOOI01000008">
    <property type="protein sequence ID" value="SFG75348.1"/>
    <property type="molecule type" value="Genomic_DNA"/>
</dbReference>
<evidence type="ECO:0000313" key="4">
    <source>
        <dbReference type="Proteomes" id="UP000199052"/>
    </source>
</evidence>
<evidence type="ECO:0000313" key="2">
    <source>
        <dbReference type="EMBL" id="NYH86552.1"/>
    </source>
</evidence>
<dbReference type="STRING" id="504797.SAMN05421678_108135"/>
<dbReference type="EMBL" id="JACBZA010000001">
    <property type="protein sequence ID" value="NYH86552.1"/>
    <property type="molecule type" value="Genomic_DNA"/>
</dbReference>
<feature type="region of interest" description="Disordered" evidence="1">
    <location>
        <begin position="128"/>
        <end position="157"/>
    </location>
</feature>
<dbReference type="AlphaFoldDB" id="A0A1I2UE86"/>
<feature type="region of interest" description="Disordered" evidence="1">
    <location>
        <begin position="1"/>
        <end position="46"/>
    </location>
</feature>
<feature type="compositionally biased region" description="Low complexity" evidence="1">
    <location>
        <begin position="20"/>
        <end position="32"/>
    </location>
</feature>
<reference evidence="2 5" key="2">
    <citation type="submission" date="2020-07" db="EMBL/GenBank/DDBJ databases">
        <title>Sequencing the genomes of 1000 actinobacteria strains.</title>
        <authorList>
            <person name="Klenk H.-P."/>
        </authorList>
    </citation>
    <scope>NUCLEOTIDE SEQUENCE [LARGE SCALE GENOMIC DNA]</scope>
    <source>
        <strain evidence="2 5">DSM 45117</strain>
    </source>
</reference>
<evidence type="ECO:0000313" key="5">
    <source>
        <dbReference type="Proteomes" id="UP000533017"/>
    </source>
</evidence>
<proteinExistence type="predicted"/>
<keyword evidence="5" id="KW-1185">Reference proteome</keyword>
<name>A0A1I2UE86_9ACTN</name>
<evidence type="ECO:0008006" key="6">
    <source>
        <dbReference type="Google" id="ProtNLM"/>
    </source>
</evidence>
<dbReference type="Proteomes" id="UP000199052">
    <property type="component" value="Unassembled WGS sequence"/>
</dbReference>
<evidence type="ECO:0000313" key="3">
    <source>
        <dbReference type="EMBL" id="SFG75348.1"/>
    </source>
</evidence>
<feature type="compositionally biased region" description="Basic and acidic residues" evidence="1">
    <location>
        <begin position="135"/>
        <end position="150"/>
    </location>
</feature>
<dbReference type="RefSeq" id="WP_175542551.1">
    <property type="nucleotide sequence ID" value="NZ_FOOI01000008.1"/>
</dbReference>
<organism evidence="3 4">
    <name type="scientific">Actinopolymorpha cephalotaxi</name>
    <dbReference type="NCBI Taxonomy" id="504797"/>
    <lineage>
        <taxon>Bacteria</taxon>
        <taxon>Bacillati</taxon>
        <taxon>Actinomycetota</taxon>
        <taxon>Actinomycetes</taxon>
        <taxon>Propionibacteriales</taxon>
        <taxon>Actinopolymorphaceae</taxon>
        <taxon>Actinopolymorpha</taxon>
    </lineage>
</organism>
<reference evidence="3 4" key="1">
    <citation type="submission" date="2016-10" db="EMBL/GenBank/DDBJ databases">
        <authorList>
            <person name="de Groot N.N."/>
        </authorList>
    </citation>
    <scope>NUCLEOTIDE SEQUENCE [LARGE SCALE GENOMIC DNA]</scope>
    <source>
        <strain evidence="3 4">CPCC 202808</strain>
    </source>
</reference>
<sequence>MSRPTAGPLGTESLGTESLGTEPIGAGPAGAESAERSESAESTDAGRLADRIAAAITACPDVARLSAGPIATYLPGRSVSGVAVRDEEVRVAVVARYGRPLAEVAEQVRAAVTPLVPGRRVDVSIDDLAIGDEEPDRRQGPGGAVRRDGEGTGPGVA</sequence>